<reference evidence="2 3" key="1">
    <citation type="submission" date="2020-05" db="EMBL/GenBank/DDBJ databases">
        <title>Genome sequencing of Spirosoma sp. TS118.</title>
        <authorList>
            <person name="Lee J.-H."/>
            <person name="Jeong S."/>
            <person name="Zhao L."/>
            <person name="Jung J.-H."/>
            <person name="Kim M.-K."/>
            <person name="Lim S."/>
        </authorList>
    </citation>
    <scope>NUCLEOTIDE SEQUENCE [LARGE SCALE GENOMIC DNA]</scope>
    <source>
        <strain evidence="2 3">TS118</strain>
    </source>
</reference>
<sequence length="61" mass="6712">MESDAGQEYHGKQEAETEGLGYLVKEKTEDVDASGVDDESDGMGNDDYLGRTHKENSNEDD</sequence>
<evidence type="ECO:0000313" key="2">
    <source>
        <dbReference type="EMBL" id="QJW87864.1"/>
    </source>
</evidence>
<dbReference type="Proteomes" id="UP000502756">
    <property type="component" value="Chromosome"/>
</dbReference>
<dbReference type="RefSeq" id="WP_171737706.1">
    <property type="nucleotide sequence ID" value="NZ_CP053435.1"/>
</dbReference>
<accession>A0A6M5Y380</accession>
<keyword evidence="3" id="KW-1185">Reference proteome</keyword>
<feature type="region of interest" description="Disordered" evidence="1">
    <location>
        <begin position="1"/>
        <end position="61"/>
    </location>
</feature>
<dbReference type="KEGG" id="stae:HNV11_09820"/>
<evidence type="ECO:0000256" key="1">
    <source>
        <dbReference type="SAM" id="MobiDB-lite"/>
    </source>
</evidence>
<dbReference type="EMBL" id="CP053435">
    <property type="protein sequence ID" value="QJW87864.1"/>
    <property type="molecule type" value="Genomic_DNA"/>
</dbReference>
<feature type="compositionally biased region" description="Basic and acidic residues" evidence="1">
    <location>
        <begin position="48"/>
        <end position="61"/>
    </location>
</feature>
<dbReference type="AlphaFoldDB" id="A0A6M5Y380"/>
<proteinExistence type="predicted"/>
<evidence type="ECO:0000313" key="3">
    <source>
        <dbReference type="Proteomes" id="UP000502756"/>
    </source>
</evidence>
<feature type="compositionally biased region" description="Acidic residues" evidence="1">
    <location>
        <begin position="31"/>
        <end position="41"/>
    </location>
</feature>
<organism evidence="2 3">
    <name type="scientific">Spirosoma taeanense</name>
    <dbReference type="NCBI Taxonomy" id="2735870"/>
    <lineage>
        <taxon>Bacteria</taxon>
        <taxon>Pseudomonadati</taxon>
        <taxon>Bacteroidota</taxon>
        <taxon>Cytophagia</taxon>
        <taxon>Cytophagales</taxon>
        <taxon>Cytophagaceae</taxon>
        <taxon>Spirosoma</taxon>
    </lineage>
</organism>
<name>A0A6M5Y380_9BACT</name>
<protein>
    <submittedName>
        <fullName evidence="2">Uncharacterized protein</fullName>
    </submittedName>
</protein>
<gene>
    <name evidence="2" type="ORF">HNV11_09820</name>
</gene>